<dbReference type="EMBL" id="UATH01000001">
    <property type="protein sequence ID" value="SPY08126.1"/>
    <property type="molecule type" value="Genomic_DNA"/>
</dbReference>
<keyword evidence="15 19" id="KW-0131">Cell cycle</keyword>
<keyword evidence="13 19" id="KW-0573">Peptidoglycan synthesis</keyword>
<accession>A0A2X1ULT3</accession>
<dbReference type="EC" id="1.3.1.98" evidence="5 19"/>
<keyword evidence="16 19" id="KW-0961">Cell wall biogenesis/degradation</keyword>
<dbReference type="NCBIfam" id="NF010478">
    <property type="entry name" value="PRK13903.1"/>
    <property type="match status" value="1"/>
</dbReference>
<comment type="subcellular location">
    <subcellularLocation>
        <location evidence="3 19">Cytoplasm</location>
    </subcellularLocation>
</comment>
<feature type="active site" evidence="19">
    <location>
        <position position="345"/>
    </location>
</feature>
<organism evidence="20 21">
    <name type="scientific">Oligella urethralis</name>
    <dbReference type="NCBI Taxonomy" id="90245"/>
    <lineage>
        <taxon>Bacteria</taxon>
        <taxon>Pseudomonadati</taxon>
        <taxon>Pseudomonadota</taxon>
        <taxon>Betaproteobacteria</taxon>
        <taxon>Burkholderiales</taxon>
        <taxon>Alcaligenaceae</taxon>
        <taxon>Oligella</taxon>
    </lineage>
</organism>
<dbReference type="GO" id="GO:0071949">
    <property type="term" value="F:FAD binding"/>
    <property type="evidence" value="ECO:0007669"/>
    <property type="project" value="InterPro"/>
</dbReference>
<dbReference type="GO" id="GO:0051301">
    <property type="term" value="P:cell division"/>
    <property type="evidence" value="ECO:0007669"/>
    <property type="project" value="UniProtKB-KW"/>
</dbReference>
<dbReference type="InterPro" id="IPR036318">
    <property type="entry name" value="FAD-bd_PCMH-like_sf"/>
</dbReference>
<keyword evidence="11 19" id="KW-0521">NADP</keyword>
<dbReference type="Gene3D" id="3.30.43.10">
    <property type="entry name" value="Uridine Diphospho-n-acetylenolpyruvylglucosamine Reductase, domain 2"/>
    <property type="match status" value="1"/>
</dbReference>
<feature type="active site" evidence="19">
    <location>
        <position position="173"/>
    </location>
</feature>
<dbReference type="InterPro" id="IPR016166">
    <property type="entry name" value="FAD-bd_PCMH"/>
</dbReference>
<dbReference type="Gene3D" id="3.30.465.10">
    <property type="match status" value="1"/>
</dbReference>
<evidence type="ECO:0000256" key="19">
    <source>
        <dbReference type="HAMAP-Rule" id="MF_00037"/>
    </source>
</evidence>
<dbReference type="GO" id="GO:0005829">
    <property type="term" value="C:cytosol"/>
    <property type="evidence" value="ECO:0007669"/>
    <property type="project" value="TreeGrafter"/>
</dbReference>
<evidence type="ECO:0000256" key="14">
    <source>
        <dbReference type="ARBA" id="ARBA00023002"/>
    </source>
</evidence>
<evidence type="ECO:0000313" key="21">
    <source>
        <dbReference type="Proteomes" id="UP000250242"/>
    </source>
</evidence>
<comment type="pathway">
    <text evidence="4 19">Cell wall biogenesis; peptidoglycan biosynthesis.</text>
</comment>
<dbReference type="PANTHER" id="PTHR21071:SF4">
    <property type="entry name" value="UDP-N-ACETYLENOLPYRUVOYLGLUCOSAMINE REDUCTASE"/>
    <property type="match status" value="1"/>
</dbReference>
<dbReference type="InterPro" id="IPR006094">
    <property type="entry name" value="Oxid_FAD_bind_N"/>
</dbReference>
<dbReference type="Pfam" id="PF02873">
    <property type="entry name" value="MurB_C"/>
    <property type="match status" value="1"/>
</dbReference>
<dbReference type="Pfam" id="PF01565">
    <property type="entry name" value="FAD_binding_4"/>
    <property type="match status" value="1"/>
</dbReference>
<dbReference type="UniPathway" id="UPA00219"/>
<dbReference type="SUPFAM" id="SSF56194">
    <property type="entry name" value="Uridine diphospho-N-Acetylenolpyruvylglucosamine reductase, MurB, C-terminal domain"/>
    <property type="match status" value="1"/>
</dbReference>
<evidence type="ECO:0000256" key="2">
    <source>
        <dbReference type="ARBA" id="ARBA00003921"/>
    </source>
</evidence>
<comment type="cofactor">
    <cofactor evidence="1 19">
        <name>FAD</name>
        <dbReference type="ChEBI" id="CHEBI:57692"/>
    </cofactor>
</comment>
<comment type="function">
    <text evidence="2 19">Cell wall formation.</text>
</comment>
<dbReference type="NCBIfam" id="NF000755">
    <property type="entry name" value="PRK00046.1"/>
    <property type="match status" value="1"/>
</dbReference>
<keyword evidence="14 19" id="KW-0560">Oxidoreductase</keyword>
<dbReference type="NCBIfam" id="TIGR00179">
    <property type="entry name" value="murB"/>
    <property type="match status" value="1"/>
</dbReference>
<evidence type="ECO:0000256" key="11">
    <source>
        <dbReference type="ARBA" id="ARBA00022857"/>
    </source>
</evidence>
<evidence type="ECO:0000256" key="15">
    <source>
        <dbReference type="ARBA" id="ARBA00023306"/>
    </source>
</evidence>
<dbReference type="Gene3D" id="3.90.78.10">
    <property type="entry name" value="UDP-N-acetylenolpyruvoylglucosamine reductase, C-terminal domain"/>
    <property type="match status" value="1"/>
</dbReference>
<dbReference type="AlphaFoldDB" id="A0A2X1ULT3"/>
<evidence type="ECO:0000256" key="8">
    <source>
        <dbReference type="ARBA" id="ARBA00022618"/>
    </source>
</evidence>
<dbReference type="PROSITE" id="PS51387">
    <property type="entry name" value="FAD_PCMH"/>
    <property type="match status" value="1"/>
</dbReference>
<evidence type="ECO:0000256" key="6">
    <source>
        <dbReference type="ARBA" id="ARBA00015188"/>
    </source>
</evidence>
<dbReference type="RefSeq" id="WP_018025707.1">
    <property type="nucleotide sequence ID" value="NZ_CAMQFR010000010.1"/>
</dbReference>
<keyword evidence="12 19" id="KW-0133">Cell shape</keyword>
<protein>
    <recommendedName>
        <fullName evidence="6 19">UDP-N-acetylenolpyruvoylglucosamine reductase</fullName>
        <ecNumber evidence="5 19">1.3.1.98</ecNumber>
    </recommendedName>
    <alternativeName>
        <fullName evidence="17 19">UDP-N-acetylmuramate dehydrogenase</fullName>
    </alternativeName>
</protein>
<evidence type="ECO:0000313" key="20">
    <source>
        <dbReference type="EMBL" id="SPY08126.1"/>
    </source>
</evidence>
<evidence type="ECO:0000256" key="3">
    <source>
        <dbReference type="ARBA" id="ARBA00004496"/>
    </source>
</evidence>
<gene>
    <name evidence="19 20" type="primary">murB</name>
    <name evidence="20" type="ORF">NCTC11009_01345</name>
</gene>
<evidence type="ECO:0000256" key="18">
    <source>
        <dbReference type="ARBA" id="ARBA00048914"/>
    </source>
</evidence>
<dbReference type="GO" id="GO:0008762">
    <property type="term" value="F:UDP-N-acetylmuramate dehydrogenase activity"/>
    <property type="evidence" value="ECO:0007669"/>
    <property type="project" value="UniProtKB-UniRule"/>
</dbReference>
<evidence type="ECO:0000256" key="1">
    <source>
        <dbReference type="ARBA" id="ARBA00001974"/>
    </source>
</evidence>
<dbReference type="InterPro" id="IPR016167">
    <property type="entry name" value="FAD-bd_PCMH_sub1"/>
</dbReference>
<evidence type="ECO:0000256" key="9">
    <source>
        <dbReference type="ARBA" id="ARBA00022630"/>
    </source>
</evidence>
<keyword evidence="8 19" id="KW-0132">Cell division</keyword>
<keyword evidence="9 19" id="KW-0285">Flavoprotein</keyword>
<evidence type="ECO:0000256" key="5">
    <source>
        <dbReference type="ARBA" id="ARBA00012518"/>
    </source>
</evidence>
<keyword evidence="10 19" id="KW-0274">FAD</keyword>
<feature type="active site" description="Proton donor" evidence="19">
    <location>
        <position position="249"/>
    </location>
</feature>
<keyword evidence="7 19" id="KW-0963">Cytoplasm</keyword>
<evidence type="ECO:0000256" key="7">
    <source>
        <dbReference type="ARBA" id="ARBA00022490"/>
    </source>
</evidence>
<proteinExistence type="inferred from homology"/>
<reference evidence="20 21" key="1">
    <citation type="submission" date="2018-06" db="EMBL/GenBank/DDBJ databases">
        <authorList>
            <consortium name="Pathogen Informatics"/>
            <person name="Doyle S."/>
        </authorList>
    </citation>
    <scope>NUCLEOTIDE SEQUENCE [LARGE SCALE GENOMIC DNA]</scope>
    <source>
        <strain evidence="20 21">NCTC11009</strain>
    </source>
</reference>
<comment type="catalytic activity">
    <reaction evidence="18 19">
        <text>UDP-N-acetyl-alpha-D-muramate + NADP(+) = UDP-N-acetyl-3-O-(1-carboxyvinyl)-alpha-D-glucosamine + NADPH + H(+)</text>
        <dbReference type="Rhea" id="RHEA:12248"/>
        <dbReference type="ChEBI" id="CHEBI:15378"/>
        <dbReference type="ChEBI" id="CHEBI:57783"/>
        <dbReference type="ChEBI" id="CHEBI:58349"/>
        <dbReference type="ChEBI" id="CHEBI:68483"/>
        <dbReference type="ChEBI" id="CHEBI:70757"/>
        <dbReference type="EC" id="1.3.1.98"/>
    </reaction>
</comment>
<dbReference type="GO" id="GO:0008360">
    <property type="term" value="P:regulation of cell shape"/>
    <property type="evidence" value="ECO:0007669"/>
    <property type="project" value="UniProtKB-KW"/>
</dbReference>
<evidence type="ECO:0000256" key="12">
    <source>
        <dbReference type="ARBA" id="ARBA00022960"/>
    </source>
</evidence>
<dbReference type="InterPro" id="IPR003170">
    <property type="entry name" value="MurB"/>
</dbReference>
<dbReference type="InterPro" id="IPR011601">
    <property type="entry name" value="MurB_C"/>
</dbReference>
<sequence>MLSTSIASSITSQQDLSRFNTFALSSKAKQYIDLKEKKQLLPLAEYLHEQALLAQVFILGGGSNVVLAPQIDCFVVHNQLKGIELLAEEADYFLIKAAAGELWHDFVQYCLDQGWHGLENLALIPGTVGAAPVQNIGAYGRELKDFCYEVEVFDFATKQFATLSNAQCCFSYRDSYFKQGGRGLLIVSVTFKLPRPWQAQLNYPDLKPLLDEVDNACLDRITAAQVFNQVCAVRRFKLPDPAEIGNAGSFFKNPIVDAQCHHDLKAQYPTMPSYEQADGRYKLAAGWLIDQCAWKGRALGRAAVHQRQALVLVNGGGATAEDIAQLADKIKADVWDKFNVHLEPEPTFVV</sequence>
<dbReference type="Proteomes" id="UP000250242">
    <property type="component" value="Unassembled WGS sequence"/>
</dbReference>
<evidence type="ECO:0000256" key="17">
    <source>
        <dbReference type="ARBA" id="ARBA00031026"/>
    </source>
</evidence>
<evidence type="ECO:0000256" key="10">
    <source>
        <dbReference type="ARBA" id="ARBA00022827"/>
    </source>
</evidence>
<dbReference type="GeneID" id="93428368"/>
<dbReference type="SUPFAM" id="SSF56176">
    <property type="entry name" value="FAD-binding/transporter-associated domain-like"/>
    <property type="match status" value="1"/>
</dbReference>
<evidence type="ECO:0000256" key="13">
    <source>
        <dbReference type="ARBA" id="ARBA00022984"/>
    </source>
</evidence>
<evidence type="ECO:0000256" key="16">
    <source>
        <dbReference type="ARBA" id="ARBA00023316"/>
    </source>
</evidence>
<dbReference type="HAMAP" id="MF_00037">
    <property type="entry name" value="MurB"/>
    <property type="match status" value="1"/>
</dbReference>
<comment type="similarity">
    <text evidence="19">Belongs to the MurB family.</text>
</comment>
<dbReference type="InterPro" id="IPR036635">
    <property type="entry name" value="MurB_C_sf"/>
</dbReference>
<dbReference type="PANTHER" id="PTHR21071">
    <property type="entry name" value="UDP-N-ACETYLENOLPYRUVOYLGLUCOSAMINE REDUCTASE"/>
    <property type="match status" value="1"/>
</dbReference>
<dbReference type="GO" id="GO:0071555">
    <property type="term" value="P:cell wall organization"/>
    <property type="evidence" value="ECO:0007669"/>
    <property type="project" value="UniProtKB-KW"/>
</dbReference>
<evidence type="ECO:0000256" key="4">
    <source>
        <dbReference type="ARBA" id="ARBA00004752"/>
    </source>
</evidence>
<name>A0A2X1ULT3_9BURK</name>
<dbReference type="InterPro" id="IPR016169">
    <property type="entry name" value="FAD-bd_PCMH_sub2"/>
</dbReference>
<dbReference type="GO" id="GO:0009252">
    <property type="term" value="P:peptidoglycan biosynthetic process"/>
    <property type="evidence" value="ECO:0007669"/>
    <property type="project" value="UniProtKB-UniRule"/>
</dbReference>